<proteinExistence type="predicted"/>
<keyword evidence="3" id="KW-1185">Reference proteome</keyword>
<feature type="domain" description="Phosphotyrosine protein phosphatase I" evidence="1">
    <location>
        <begin position="45"/>
        <end position="155"/>
    </location>
</feature>
<evidence type="ECO:0000259" key="1">
    <source>
        <dbReference type="SMART" id="SM00226"/>
    </source>
</evidence>
<dbReference type="SUPFAM" id="SSF52788">
    <property type="entry name" value="Phosphotyrosine protein phosphatases I"/>
    <property type="match status" value="1"/>
</dbReference>
<name>A0A1G7RUA1_9RHOB</name>
<dbReference type="EMBL" id="FNBP01000005">
    <property type="protein sequence ID" value="SDG14363.1"/>
    <property type="molecule type" value="Genomic_DNA"/>
</dbReference>
<gene>
    <name evidence="2" type="ORF">SAMN04489759_1054</name>
</gene>
<dbReference type="Proteomes" id="UP000199399">
    <property type="component" value="Unassembled WGS sequence"/>
</dbReference>
<evidence type="ECO:0000313" key="3">
    <source>
        <dbReference type="Proteomes" id="UP000199399"/>
    </source>
</evidence>
<reference evidence="3" key="1">
    <citation type="submission" date="2016-10" db="EMBL/GenBank/DDBJ databases">
        <authorList>
            <person name="Varghese N."/>
            <person name="Submissions S."/>
        </authorList>
    </citation>
    <scope>NUCLEOTIDE SEQUENCE [LARGE SCALE GENOMIC DNA]</scope>
    <source>
        <strain evidence="3">DSM 16477</strain>
    </source>
</reference>
<accession>A0A1G7RUA1</accession>
<dbReference type="Gene3D" id="3.40.50.2300">
    <property type="match status" value="2"/>
</dbReference>
<evidence type="ECO:0000313" key="2">
    <source>
        <dbReference type="EMBL" id="SDG14363.1"/>
    </source>
</evidence>
<dbReference type="InterPro" id="IPR036196">
    <property type="entry name" value="Ptyr_pPase_sf"/>
</dbReference>
<protein>
    <recommendedName>
        <fullName evidence="1">Phosphotyrosine protein phosphatase I domain-containing protein</fullName>
    </recommendedName>
</protein>
<dbReference type="InterPro" id="IPR023485">
    <property type="entry name" value="Ptyr_pPase"/>
</dbReference>
<dbReference type="SMART" id="SM00226">
    <property type="entry name" value="LMWPc"/>
    <property type="match status" value="1"/>
</dbReference>
<dbReference type="AlphaFoldDB" id="A0A1G7RUA1"/>
<organism evidence="2 3">
    <name type="scientific">Sulfitobacter delicatus</name>
    <dbReference type="NCBI Taxonomy" id="218672"/>
    <lineage>
        <taxon>Bacteria</taxon>
        <taxon>Pseudomonadati</taxon>
        <taxon>Pseudomonadota</taxon>
        <taxon>Alphaproteobacteria</taxon>
        <taxon>Rhodobacterales</taxon>
        <taxon>Roseobacteraceae</taxon>
        <taxon>Sulfitobacter</taxon>
    </lineage>
</organism>
<sequence>MPMVYKLPWRYGLCVAFPFSDKRITLPFATRLCMKDRATHMNRKFTVVFVCTANRLRSPTAEDIFSDWPGIDVVSAGTDSAAPRVLTKELVETADAIFTMEAHHREKIRKKFKKRPRDNRIIALYIPDEFERGDPELVTLLRKKVEPKLKEWVCPC</sequence>